<feature type="domain" description="UmuC" evidence="2">
    <location>
        <begin position="25"/>
        <end position="147"/>
    </location>
</feature>
<gene>
    <name evidence="3" type="ORF">GCM10009098_04370</name>
</gene>
<dbReference type="PANTHER" id="PTHR35369:SF2">
    <property type="entry name" value="BLR3025 PROTEIN"/>
    <property type="match status" value="1"/>
</dbReference>
<evidence type="ECO:0000259" key="2">
    <source>
        <dbReference type="Pfam" id="PF00817"/>
    </source>
</evidence>
<organism evidence="3 4">
    <name type="scientific">Rheinheimera aquimaris</name>
    <dbReference type="NCBI Taxonomy" id="412437"/>
    <lineage>
        <taxon>Bacteria</taxon>
        <taxon>Pseudomonadati</taxon>
        <taxon>Pseudomonadota</taxon>
        <taxon>Gammaproteobacteria</taxon>
        <taxon>Chromatiales</taxon>
        <taxon>Chromatiaceae</taxon>
        <taxon>Rheinheimera</taxon>
    </lineage>
</organism>
<evidence type="ECO:0000313" key="4">
    <source>
        <dbReference type="Proteomes" id="UP001501169"/>
    </source>
</evidence>
<dbReference type="InterPro" id="IPR043502">
    <property type="entry name" value="DNA/RNA_pol_sf"/>
</dbReference>
<dbReference type="EMBL" id="BAAAEO010000001">
    <property type="protein sequence ID" value="GAA0539955.1"/>
    <property type="molecule type" value="Genomic_DNA"/>
</dbReference>
<keyword evidence="1" id="KW-0227">DNA damage</keyword>
<keyword evidence="4" id="KW-1185">Reference proteome</keyword>
<name>A0ABN1DCI9_9GAMM</name>
<reference evidence="3 4" key="1">
    <citation type="journal article" date="2019" name="Int. J. Syst. Evol. Microbiol.">
        <title>The Global Catalogue of Microorganisms (GCM) 10K type strain sequencing project: providing services to taxonomists for standard genome sequencing and annotation.</title>
        <authorList>
            <consortium name="The Broad Institute Genomics Platform"/>
            <consortium name="The Broad Institute Genome Sequencing Center for Infectious Disease"/>
            <person name="Wu L."/>
            <person name="Ma J."/>
        </authorList>
    </citation>
    <scope>NUCLEOTIDE SEQUENCE [LARGE SCALE GENOMIC DNA]</scope>
    <source>
        <strain evidence="3 4">JCM 14331</strain>
    </source>
</reference>
<evidence type="ECO:0000256" key="1">
    <source>
        <dbReference type="ARBA" id="ARBA00022763"/>
    </source>
</evidence>
<dbReference type="RefSeq" id="WP_226765657.1">
    <property type="nucleotide sequence ID" value="NZ_BAAAEO010000001.1"/>
</dbReference>
<dbReference type="PANTHER" id="PTHR35369">
    <property type="entry name" value="BLR3025 PROTEIN-RELATED"/>
    <property type="match status" value="1"/>
</dbReference>
<proteinExistence type="predicted"/>
<protein>
    <submittedName>
        <fullName evidence="3">DNA polymerase Y family protein</fullName>
    </submittedName>
</protein>
<dbReference type="Pfam" id="PF00817">
    <property type="entry name" value="IMS"/>
    <property type="match status" value="1"/>
</dbReference>
<dbReference type="Proteomes" id="UP001501169">
    <property type="component" value="Unassembled WGS sequence"/>
</dbReference>
<dbReference type="SUPFAM" id="SSF56672">
    <property type="entry name" value="DNA/RNA polymerases"/>
    <property type="match status" value="1"/>
</dbReference>
<dbReference type="InterPro" id="IPR001126">
    <property type="entry name" value="UmuC"/>
</dbReference>
<evidence type="ECO:0000313" key="3">
    <source>
        <dbReference type="EMBL" id="GAA0539955.1"/>
    </source>
</evidence>
<comment type="caution">
    <text evidence="3">The sequence shown here is derived from an EMBL/GenBank/DDBJ whole genome shotgun (WGS) entry which is preliminary data.</text>
</comment>
<dbReference type="CDD" id="cd03468">
    <property type="entry name" value="PolY_like"/>
    <property type="match status" value="1"/>
</dbReference>
<accession>A0ABN1DCI9</accession>
<sequence length="465" mass="52657">MALYLYLQFPALQLDNVSIAATSALPLAVVDEQHRIIQLDSLCAERGIKFGMTLGSAAALCHNLQLIPYQHTRQLELLDAVAQQLYQLSPDIALDPPDGLYLRLCQILRLYQGLDSYWQRIQTALSAMPYRYFYATGNTPLAAKCLARQQLNLISSDGEALLAQLQRSPLRFTDLSPDIQQQLQRLGLQQLGQVMALSQAELARRFEHGLLSYLGRLRGEFYHALDYIQPQQGFSSTLELLYDIIDTAVLTTPLKLLLQQLEQQLKRADALCHQLLLEIRFRTQKALTVIISSVQGEYRAAQWLRLCQLKLETVRLTEPASGIKLDVPRFAPQRPDSNTLFQPVQGAMSALQLTSVLQARLGRAAVSGLSLQNQHLPEQASGRPLPFSTVNNEVPALAVRPAFLFQSAIALTEQVELNSGPERFCINRWQPQLQRDYFIGRNRQGQWLWLYRTAEQRWFVQGMFS</sequence>
<dbReference type="InterPro" id="IPR050356">
    <property type="entry name" value="SulA_CellDiv_inhibitor"/>
</dbReference>